<dbReference type="RefSeq" id="WP_150966953.1">
    <property type="nucleotide sequence ID" value="NZ_VZZJ01000049.1"/>
</dbReference>
<proteinExistence type="predicted"/>
<accession>A0A6N6MEC3</accession>
<organism evidence="1 2">
    <name type="scientific">Methylobacterium planeticum</name>
    <dbReference type="NCBI Taxonomy" id="2615211"/>
    <lineage>
        <taxon>Bacteria</taxon>
        <taxon>Pseudomonadati</taxon>
        <taxon>Pseudomonadota</taxon>
        <taxon>Alphaproteobacteria</taxon>
        <taxon>Hyphomicrobiales</taxon>
        <taxon>Methylobacteriaceae</taxon>
        <taxon>Methylobacterium</taxon>
    </lineage>
</organism>
<evidence type="ECO:0000313" key="1">
    <source>
        <dbReference type="EMBL" id="KAB1068579.1"/>
    </source>
</evidence>
<protein>
    <submittedName>
        <fullName evidence="1">Uncharacterized protein</fullName>
    </submittedName>
</protein>
<dbReference type="EMBL" id="VZZJ01000049">
    <property type="protein sequence ID" value="KAB1068579.1"/>
    <property type="molecule type" value="Genomic_DNA"/>
</dbReference>
<sequence>MRQYRSPALRAAAAGVAQDILDANAGLWGTHEGLPDGAGNVARAGLRLARRVKDLSDGALRIDLLMDRFGPAEDLRGAPREVRALVHRAWQALSEASLIMANLYHDEETELWLALPLAERVERFRRLGRELLRAEWLGLADEMQEERQRFRDKLLIDAEAAEAMGLKRLAADPLYDFARAIGYAMPAVRAT</sequence>
<dbReference type="AlphaFoldDB" id="A0A6N6MEC3"/>
<dbReference type="Proteomes" id="UP000441523">
    <property type="component" value="Unassembled WGS sequence"/>
</dbReference>
<gene>
    <name evidence="1" type="ORF">F6X51_26640</name>
</gene>
<reference evidence="1 2" key="1">
    <citation type="submission" date="2019-09" db="EMBL/GenBank/DDBJ databases">
        <title>YIM 132548 draft genome.</title>
        <authorList>
            <person name="Jiang L."/>
        </authorList>
    </citation>
    <scope>NUCLEOTIDE SEQUENCE [LARGE SCALE GENOMIC DNA]</scope>
    <source>
        <strain evidence="1 2">YIM 132548</strain>
    </source>
</reference>
<name>A0A6N6MEC3_9HYPH</name>
<comment type="caution">
    <text evidence="1">The sequence shown here is derived from an EMBL/GenBank/DDBJ whole genome shotgun (WGS) entry which is preliminary data.</text>
</comment>
<evidence type="ECO:0000313" key="2">
    <source>
        <dbReference type="Proteomes" id="UP000441523"/>
    </source>
</evidence>
<keyword evidence="2" id="KW-1185">Reference proteome</keyword>